<keyword evidence="11 12" id="KW-0961">Cell wall biogenesis/degradation</keyword>
<evidence type="ECO:0000256" key="5">
    <source>
        <dbReference type="ARBA" id="ARBA00022692"/>
    </source>
</evidence>
<keyword evidence="5 12" id="KW-0812">Transmembrane</keyword>
<gene>
    <name evidence="14" type="ORF">ZOSMA_224G00380</name>
</gene>
<dbReference type="PANTHER" id="PTHR10896:SF17">
    <property type="entry name" value="BETA-1,4-XYLOSYLTRANSFERASE IRX14H-RELATED"/>
    <property type="match status" value="1"/>
</dbReference>
<dbReference type="InterPro" id="IPR005027">
    <property type="entry name" value="Glyco_trans_43"/>
</dbReference>
<dbReference type="GO" id="GO:0010417">
    <property type="term" value="P:glucuronoxylan biosynthetic process"/>
    <property type="evidence" value="ECO:0000318"/>
    <property type="project" value="GO_Central"/>
</dbReference>
<accession>A0A0K9PJ64</accession>
<comment type="similarity">
    <text evidence="2 12">Belongs to the glycosyltransferase 43 family.</text>
</comment>
<evidence type="ECO:0000313" key="15">
    <source>
        <dbReference type="Proteomes" id="UP000036987"/>
    </source>
</evidence>
<keyword evidence="4 12" id="KW-0808">Transferase</keyword>
<keyword evidence="10" id="KW-0325">Glycoprotein</keyword>
<reference evidence="15" key="1">
    <citation type="journal article" date="2016" name="Nature">
        <title>The genome of the seagrass Zostera marina reveals angiosperm adaptation to the sea.</title>
        <authorList>
            <person name="Olsen J.L."/>
            <person name="Rouze P."/>
            <person name="Verhelst B."/>
            <person name="Lin Y.-C."/>
            <person name="Bayer T."/>
            <person name="Collen J."/>
            <person name="Dattolo E."/>
            <person name="De Paoli E."/>
            <person name="Dittami S."/>
            <person name="Maumus F."/>
            <person name="Michel G."/>
            <person name="Kersting A."/>
            <person name="Lauritano C."/>
            <person name="Lohaus R."/>
            <person name="Toepel M."/>
            <person name="Tonon T."/>
            <person name="Vanneste K."/>
            <person name="Amirebrahimi M."/>
            <person name="Brakel J."/>
            <person name="Bostroem C."/>
            <person name="Chovatia M."/>
            <person name="Grimwood J."/>
            <person name="Jenkins J.W."/>
            <person name="Jueterbock A."/>
            <person name="Mraz A."/>
            <person name="Stam W.T."/>
            <person name="Tice H."/>
            <person name="Bornberg-Bauer E."/>
            <person name="Green P.J."/>
            <person name="Pearson G.A."/>
            <person name="Procaccini G."/>
            <person name="Duarte C.M."/>
            <person name="Schmutz J."/>
            <person name="Reusch T.B.H."/>
            <person name="Van de Peer Y."/>
        </authorList>
    </citation>
    <scope>NUCLEOTIDE SEQUENCE [LARGE SCALE GENOMIC DNA]</scope>
    <source>
        <strain evidence="15">cv. Finnish</strain>
    </source>
</reference>
<evidence type="ECO:0000256" key="1">
    <source>
        <dbReference type="ARBA" id="ARBA00004323"/>
    </source>
</evidence>
<evidence type="ECO:0000256" key="10">
    <source>
        <dbReference type="ARBA" id="ARBA00023180"/>
    </source>
</evidence>
<evidence type="ECO:0000256" key="4">
    <source>
        <dbReference type="ARBA" id="ARBA00022679"/>
    </source>
</evidence>
<evidence type="ECO:0000256" key="12">
    <source>
        <dbReference type="RuleBase" id="RU363127"/>
    </source>
</evidence>
<comment type="function">
    <text evidence="12">Involved in the synthesis of glucuronoxylan hemicellulose in secondary cell walls.</text>
</comment>
<keyword evidence="6 12" id="KW-0735">Signal-anchor</keyword>
<dbReference type="Gene3D" id="3.90.550.10">
    <property type="entry name" value="Spore Coat Polysaccharide Biosynthesis Protein SpsA, Chain A"/>
    <property type="match status" value="1"/>
</dbReference>
<dbReference type="STRING" id="29655.A0A0K9PJ64"/>
<evidence type="ECO:0000313" key="14">
    <source>
        <dbReference type="EMBL" id="KMZ69001.1"/>
    </source>
</evidence>
<dbReference type="GO" id="GO:0015018">
    <property type="term" value="F:galactosylgalactosylxylosylprotein 3-beta-glucuronosyltransferase activity"/>
    <property type="evidence" value="ECO:0007669"/>
    <property type="project" value="InterPro"/>
</dbReference>
<feature type="compositionally biased region" description="Basic residues" evidence="13">
    <location>
        <begin position="468"/>
        <end position="490"/>
    </location>
</feature>
<dbReference type="InterPro" id="IPR029044">
    <property type="entry name" value="Nucleotide-diphossugar_trans"/>
</dbReference>
<dbReference type="FunFam" id="3.90.550.10:FF:000096">
    <property type="entry name" value="Glycosyltransferases"/>
    <property type="match status" value="1"/>
</dbReference>
<keyword evidence="15" id="KW-1185">Reference proteome</keyword>
<feature type="transmembrane region" description="Helical" evidence="12">
    <location>
        <begin position="45"/>
        <end position="62"/>
    </location>
</feature>
<sequence length="500" mass="56282">MLKQHVPRRGNSFTRQNSNLDSSLSTAVTVTTTETFLSIPKSTASIFWTFLHTACCIGSLIFGFRFSRVAFFLLFSSSLSSITPILHHTADVFLPTLSSANHTAVPGSRVVVGRHGIRIRPWPHPNPAEVMTAHAIIDRVQKEQRLQYGVRNPRSVIAITPTYVRTFQTLHLTGLMHSLMLLPYNLTWVVVEAGGVSNETKQLLERTGFLNTIHIGIDDEMPVEWEGRHRLEVKMRFKGLREVRERRLDGIVVFADDSNMHSMEMFDEIQKVNWFGALSVGILAQTGKSNSMLQRGEKNEPEKGNHPVPVQGPACNSSQRLVGWHTFNNLPYAGQSAILVGDDATVLPTNLEWSGFVLNSRLVWKDFKDKPEWVRDLDEIEKNGDQFGNPLVLVKDSSFVEPLGNCGRKVMLWWLRVEARSDSKFPPGWVIDPPLEVVVPARHTPWPIRVPGNLSAKLSSSVSSGFARAKRIKGRSSRSRRASRRRKHGSHSIQRNPNEK</sequence>
<feature type="region of interest" description="Disordered" evidence="13">
    <location>
        <begin position="289"/>
        <end position="308"/>
    </location>
</feature>
<keyword evidence="3" id="KW-0328">Glycosyltransferase</keyword>
<dbReference type="OrthoDB" id="675023at2759"/>
<keyword evidence="7 12" id="KW-1133">Transmembrane helix</keyword>
<evidence type="ECO:0000256" key="2">
    <source>
        <dbReference type="ARBA" id="ARBA00007706"/>
    </source>
</evidence>
<keyword evidence="8 12" id="KW-0333">Golgi apparatus</keyword>
<dbReference type="EMBL" id="LFYR01000798">
    <property type="protein sequence ID" value="KMZ69001.1"/>
    <property type="molecule type" value="Genomic_DNA"/>
</dbReference>
<dbReference type="GO" id="GO:0009834">
    <property type="term" value="P:plant-type secondary cell wall biogenesis"/>
    <property type="evidence" value="ECO:0000318"/>
    <property type="project" value="GO_Central"/>
</dbReference>
<evidence type="ECO:0000256" key="11">
    <source>
        <dbReference type="ARBA" id="ARBA00023316"/>
    </source>
</evidence>
<comment type="caution">
    <text evidence="14">The sequence shown here is derived from an EMBL/GenBank/DDBJ whole genome shotgun (WGS) entry which is preliminary data.</text>
</comment>
<feature type="compositionally biased region" description="Basic and acidic residues" evidence="13">
    <location>
        <begin position="295"/>
        <end position="305"/>
    </location>
</feature>
<comment type="subcellular location">
    <subcellularLocation>
        <location evidence="1 12">Golgi apparatus membrane</location>
        <topology evidence="1 12">Single-pass type II membrane protein</topology>
    </subcellularLocation>
</comment>
<organism evidence="14 15">
    <name type="scientific">Zostera marina</name>
    <name type="common">Eelgrass</name>
    <dbReference type="NCBI Taxonomy" id="29655"/>
    <lineage>
        <taxon>Eukaryota</taxon>
        <taxon>Viridiplantae</taxon>
        <taxon>Streptophyta</taxon>
        <taxon>Embryophyta</taxon>
        <taxon>Tracheophyta</taxon>
        <taxon>Spermatophyta</taxon>
        <taxon>Magnoliopsida</taxon>
        <taxon>Liliopsida</taxon>
        <taxon>Zosteraceae</taxon>
        <taxon>Zostera</taxon>
    </lineage>
</organism>
<dbReference type="GO" id="GO:0042285">
    <property type="term" value="F:xylosyltransferase activity"/>
    <property type="evidence" value="ECO:0000318"/>
    <property type="project" value="GO_Central"/>
</dbReference>
<name>A0A0K9PJ64_ZOSMR</name>
<proteinExistence type="inferred from homology"/>
<dbReference type="PANTHER" id="PTHR10896">
    <property type="entry name" value="GALACTOSYLGALACTOSYLXYLOSYLPROTEIN 3-BETA-GLUCURONOSYLTRANSFERASE BETA-1,3-GLUCURONYLTRANSFERASE"/>
    <property type="match status" value="1"/>
</dbReference>
<evidence type="ECO:0000256" key="8">
    <source>
        <dbReference type="ARBA" id="ARBA00023034"/>
    </source>
</evidence>
<evidence type="ECO:0000256" key="9">
    <source>
        <dbReference type="ARBA" id="ARBA00023136"/>
    </source>
</evidence>
<dbReference type="SUPFAM" id="SSF53448">
    <property type="entry name" value="Nucleotide-diphospho-sugar transferases"/>
    <property type="match status" value="1"/>
</dbReference>
<dbReference type="OMA" id="SFDGAFI"/>
<dbReference type="AlphaFoldDB" id="A0A0K9PJ64"/>
<keyword evidence="9 12" id="KW-0472">Membrane</keyword>
<evidence type="ECO:0000256" key="7">
    <source>
        <dbReference type="ARBA" id="ARBA00022989"/>
    </source>
</evidence>
<protein>
    <recommendedName>
        <fullName evidence="12">Glycosyltransferases</fullName>
        <ecNumber evidence="12">2.4.-.-</ecNumber>
    </recommendedName>
</protein>
<dbReference type="GO" id="GO:0071555">
    <property type="term" value="P:cell wall organization"/>
    <property type="evidence" value="ECO:0007669"/>
    <property type="project" value="UniProtKB-KW"/>
</dbReference>
<evidence type="ECO:0000256" key="3">
    <source>
        <dbReference type="ARBA" id="ARBA00022676"/>
    </source>
</evidence>
<evidence type="ECO:0000256" key="6">
    <source>
        <dbReference type="ARBA" id="ARBA00022968"/>
    </source>
</evidence>
<evidence type="ECO:0000256" key="13">
    <source>
        <dbReference type="SAM" id="MobiDB-lite"/>
    </source>
</evidence>
<dbReference type="Pfam" id="PF03360">
    <property type="entry name" value="Glyco_transf_43"/>
    <property type="match status" value="1"/>
</dbReference>
<dbReference type="GO" id="GO:0000139">
    <property type="term" value="C:Golgi membrane"/>
    <property type="evidence" value="ECO:0000318"/>
    <property type="project" value="GO_Central"/>
</dbReference>
<feature type="region of interest" description="Disordered" evidence="13">
    <location>
        <begin position="463"/>
        <end position="500"/>
    </location>
</feature>
<dbReference type="Proteomes" id="UP000036987">
    <property type="component" value="Unassembled WGS sequence"/>
</dbReference>
<dbReference type="EC" id="2.4.-.-" evidence="12"/>